<protein>
    <submittedName>
        <fullName evidence="1">Uncharacterized protein</fullName>
    </submittedName>
</protein>
<dbReference type="EMBL" id="NIVS01000013">
    <property type="protein sequence ID" value="OWQ55182.1"/>
    <property type="molecule type" value="Genomic_DNA"/>
</dbReference>
<organism evidence="1 2">
    <name type="scientific">Stenotrophomonas maltophilia</name>
    <name type="common">Pseudomonas maltophilia</name>
    <name type="synonym">Xanthomonas maltophilia</name>
    <dbReference type="NCBI Taxonomy" id="40324"/>
    <lineage>
        <taxon>Bacteria</taxon>
        <taxon>Pseudomonadati</taxon>
        <taxon>Pseudomonadota</taxon>
        <taxon>Gammaproteobacteria</taxon>
        <taxon>Lysobacterales</taxon>
        <taxon>Lysobacteraceae</taxon>
        <taxon>Stenotrophomonas</taxon>
        <taxon>Stenotrophomonas maltophilia group</taxon>
    </lineage>
</organism>
<reference evidence="1 2" key="1">
    <citation type="submission" date="2017-06" db="EMBL/GenBank/DDBJ databases">
        <authorList>
            <person name="Kim H.J."/>
            <person name="Triplett B.A."/>
        </authorList>
    </citation>
    <scope>NUCLEOTIDE SEQUENCE [LARGE SCALE GENOMIC DNA]</scope>
    <source>
        <strain evidence="1 2">13146</strain>
    </source>
</reference>
<accession>A0A246HPC1</accession>
<proteinExistence type="predicted"/>
<dbReference type="AlphaFoldDB" id="A0A246HPC1"/>
<dbReference type="Proteomes" id="UP000198157">
    <property type="component" value="Unassembled WGS sequence"/>
</dbReference>
<name>A0A246HPC1_STEMA</name>
<sequence>MPAVARPGTGGGALHIGVRIIADCHAAGAHDTACRRPARQRSDGAQPVPAQVAALSPAIESTTRVHSPSLTVTY</sequence>
<evidence type="ECO:0000313" key="1">
    <source>
        <dbReference type="EMBL" id="OWQ55182.1"/>
    </source>
</evidence>
<comment type="caution">
    <text evidence="1">The sequence shown here is derived from an EMBL/GenBank/DDBJ whole genome shotgun (WGS) entry which is preliminary data.</text>
</comment>
<gene>
    <name evidence="1" type="ORF">CEE60_06465</name>
</gene>
<evidence type="ECO:0000313" key="2">
    <source>
        <dbReference type="Proteomes" id="UP000198157"/>
    </source>
</evidence>